<evidence type="ECO:0000256" key="4">
    <source>
        <dbReference type="ARBA" id="ARBA00022807"/>
    </source>
</evidence>
<feature type="domain" description="Caspase family p10" evidence="9">
    <location>
        <begin position="344"/>
        <end position="433"/>
    </location>
</feature>
<dbReference type="GeneID" id="587820"/>
<dbReference type="InterPro" id="IPR001315">
    <property type="entry name" value="CARD"/>
</dbReference>
<dbReference type="SMART" id="SM00114">
    <property type="entry name" value="CARD"/>
    <property type="match status" value="1"/>
</dbReference>
<dbReference type="InterPro" id="IPR016129">
    <property type="entry name" value="Caspase_his_AS"/>
</dbReference>
<evidence type="ECO:0000259" key="11">
    <source>
        <dbReference type="PROSITE" id="PS50209"/>
    </source>
</evidence>
<protein>
    <submittedName>
        <fullName evidence="12">Uncharacterized protein</fullName>
    </submittedName>
</protein>
<evidence type="ECO:0000256" key="5">
    <source>
        <dbReference type="ARBA" id="ARBA00023145"/>
    </source>
</evidence>
<dbReference type="InterPro" id="IPR029030">
    <property type="entry name" value="Caspase-like_dom_sf"/>
</dbReference>
<keyword evidence="4" id="KW-0788">Thiol protease</keyword>
<dbReference type="PANTHER" id="PTHR22576:SF41">
    <property type="entry name" value="CASPASE 14, APOPTOSIS-RELATED CYSTEINE PEPTIDASE"/>
    <property type="match status" value="1"/>
</dbReference>
<dbReference type="GO" id="GO:0004197">
    <property type="term" value="F:cysteine-type endopeptidase activity"/>
    <property type="evidence" value="ECO:0000318"/>
    <property type="project" value="GO_Central"/>
</dbReference>
<dbReference type="PROSITE" id="PS50209">
    <property type="entry name" value="CARD"/>
    <property type="match status" value="1"/>
</dbReference>
<dbReference type="Proteomes" id="UP000007110">
    <property type="component" value="Unassembled WGS sequence"/>
</dbReference>
<feature type="active site" evidence="6">
    <location>
        <position position="281"/>
    </location>
</feature>
<dbReference type="KEGG" id="spu:587820"/>
<feature type="region of interest" description="Disordered" evidence="8">
    <location>
        <begin position="90"/>
        <end position="141"/>
    </location>
</feature>
<evidence type="ECO:0000256" key="1">
    <source>
        <dbReference type="ARBA" id="ARBA00010134"/>
    </source>
</evidence>
<dbReference type="InterPro" id="IPR052039">
    <property type="entry name" value="Caspase-related_regulators"/>
</dbReference>
<dbReference type="SMART" id="SM00115">
    <property type="entry name" value="CASc"/>
    <property type="match status" value="1"/>
</dbReference>
<dbReference type="InterPro" id="IPR011600">
    <property type="entry name" value="Pept_C14_caspase"/>
</dbReference>
<keyword evidence="5" id="KW-0865">Zymogen</keyword>
<reference evidence="12" key="2">
    <citation type="submission" date="2021-01" db="UniProtKB">
        <authorList>
            <consortium name="EnsemblMetazoa"/>
        </authorList>
    </citation>
    <scope>IDENTIFICATION</scope>
</reference>
<evidence type="ECO:0000313" key="12">
    <source>
        <dbReference type="EnsemblMetazoa" id="XP_030842855"/>
    </source>
</evidence>
<keyword evidence="13" id="KW-1185">Reference proteome</keyword>
<dbReference type="PROSITE" id="PS01121">
    <property type="entry name" value="CASPASE_HIS"/>
    <property type="match status" value="1"/>
</dbReference>
<dbReference type="SUPFAM" id="SSF52129">
    <property type="entry name" value="Caspase-like"/>
    <property type="match status" value="1"/>
</dbReference>
<evidence type="ECO:0000256" key="8">
    <source>
        <dbReference type="SAM" id="MobiDB-lite"/>
    </source>
</evidence>
<dbReference type="SUPFAM" id="SSF47986">
    <property type="entry name" value="DEATH domain"/>
    <property type="match status" value="1"/>
</dbReference>
<dbReference type="InterPro" id="IPR002138">
    <property type="entry name" value="Pept_C14_p10"/>
</dbReference>
<evidence type="ECO:0000259" key="9">
    <source>
        <dbReference type="PROSITE" id="PS50207"/>
    </source>
</evidence>
<dbReference type="GO" id="GO:0005737">
    <property type="term" value="C:cytoplasm"/>
    <property type="evidence" value="ECO:0000318"/>
    <property type="project" value="GO_Central"/>
</dbReference>
<dbReference type="PROSITE" id="PS01122">
    <property type="entry name" value="CASPASE_CYS"/>
    <property type="match status" value="1"/>
</dbReference>
<evidence type="ECO:0000256" key="6">
    <source>
        <dbReference type="PIRSR" id="PIRSR038001-1"/>
    </source>
</evidence>
<evidence type="ECO:0000256" key="2">
    <source>
        <dbReference type="ARBA" id="ARBA00022670"/>
    </source>
</evidence>
<dbReference type="InterPro" id="IPR011029">
    <property type="entry name" value="DEATH-like_dom_sf"/>
</dbReference>
<dbReference type="Gene3D" id="1.10.533.10">
    <property type="entry name" value="Death Domain, Fas"/>
    <property type="match status" value="1"/>
</dbReference>
<name>A0A7M7NWR6_STRPU</name>
<dbReference type="AlphaFoldDB" id="A0A7M7NWR6"/>
<dbReference type="Pfam" id="PF00656">
    <property type="entry name" value="Peptidase_C14"/>
    <property type="match status" value="1"/>
</dbReference>
<feature type="domain" description="Caspase family p20" evidence="10">
    <location>
        <begin position="163"/>
        <end position="285"/>
    </location>
</feature>
<proteinExistence type="inferred from homology"/>
<comment type="similarity">
    <text evidence="1 7">Belongs to the peptidase C14A family.</text>
</comment>
<feature type="compositionally biased region" description="Polar residues" evidence="8">
    <location>
        <begin position="92"/>
        <end position="107"/>
    </location>
</feature>
<dbReference type="OrthoDB" id="6116485at2759"/>
<keyword evidence="2" id="KW-0645">Protease</keyword>
<dbReference type="InterPro" id="IPR015917">
    <property type="entry name" value="Pept_C14A"/>
</dbReference>
<dbReference type="PROSITE" id="PS50207">
    <property type="entry name" value="CASPASE_P10"/>
    <property type="match status" value="1"/>
</dbReference>
<dbReference type="PIRSF" id="PIRSF038001">
    <property type="entry name" value="Caspase_ICE"/>
    <property type="match status" value="1"/>
</dbReference>
<dbReference type="PRINTS" id="PR00376">
    <property type="entry name" value="IL1BCENZYME"/>
</dbReference>
<dbReference type="InParanoid" id="A0A7M7NWR6"/>
<dbReference type="OMA" id="HFRTMNT"/>
<organism evidence="12 13">
    <name type="scientific">Strongylocentrotus purpuratus</name>
    <name type="common">Purple sea urchin</name>
    <dbReference type="NCBI Taxonomy" id="7668"/>
    <lineage>
        <taxon>Eukaryota</taxon>
        <taxon>Metazoa</taxon>
        <taxon>Echinodermata</taxon>
        <taxon>Eleutherozoa</taxon>
        <taxon>Echinozoa</taxon>
        <taxon>Echinoidea</taxon>
        <taxon>Euechinoidea</taxon>
        <taxon>Echinacea</taxon>
        <taxon>Camarodonta</taxon>
        <taxon>Echinidea</taxon>
        <taxon>Strongylocentrotidae</taxon>
        <taxon>Strongylocentrotus</taxon>
    </lineage>
</organism>
<dbReference type="RefSeq" id="XP_030842855.1">
    <property type="nucleotide sequence ID" value="XM_030986995.1"/>
</dbReference>
<evidence type="ECO:0000259" key="10">
    <source>
        <dbReference type="PROSITE" id="PS50208"/>
    </source>
</evidence>
<reference evidence="13" key="1">
    <citation type="submission" date="2015-02" db="EMBL/GenBank/DDBJ databases">
        <title>Genome sequencing for Strongylocentrotus purpuratus.</title>
        <authorList>
            <person name="Murali S."/>
            <person name="Liu Y."/>
            <person name="Vee V."/>
            <person name="English A."/>
            <person name="Wang M."/>
            <person name="Skinner E."/>
            <person name="Han Y."/>
            <person name="Muzny D.M."/>
            <person name="Worley K.C."/>
            <person name="Gibbs R.A."/>
        </authorList>
    </citation>
    <scope>NUCLEOTIDE SEQUENCE</scope>
</reference>
<dbReference type="FunFam" id="3.40.50.1460:FF:000026">
    <property type="entry name" value="Caspase 2, apoptosis-related cysteine peptidase"/>
    <property type="match status" value="1"/>
</dbReference>
<dbReference type="GO" id="GO:0006508">
    <property type="term" value="P:proteolysis"/>
    <property type="evidence" value="ECO:0007669"/>
    <property type="project" value="UniProtKB-KW"/>
</dbReference>
<dbReference type="FunCoup" id="A0A7M7NWR6">
    <property type="interactions" value="622"/>
</dbReference>
<dbReference type="EnsemblMetazoa" id="XM_030986995">
    <property type="protein sequence ID" value="XP_030842855"/>
    <property type="gene ID" value="LOC587820"/>
</dbReference>
<dbReference type="PROSITE" id="PS50208">
    <property type="entry name" value="CASPASE_P20"/>
    <property type="match status" value="1"/>
</dbReference>
<evidence type="ECO:0000256" key="3">
    <source>
        <dbReference type="ARBA" id="ARBA00022801"/>
    </source>
</evidence>
<accession>A0A7M7NWR6</accession>
<keyword evidence="3" id="KW-0378">Hydrolase</keyword>
<dbReference type="CDD" id="cd01671">
    <property type="entry name" value="CARD"/>
    <property type="match status" value="1"/>
</dbReference>
<dbReference type="GO" id="GO:0043525">
    <property type="term" value="P:positive regulation of neuron apoptotic process"/>
    <property type="evidence" value="ECO:0000318"/>
    <property type="project" value="GO_Central"/>
</dbReference>
<evidence type="ECO:0000313" key="13">
    <source>
        <dbReference type="Proteomes" id="UP000007110"/>
    </source>
</evidence>
<feature type="active site" evidence="6">
    <location>
        <position position="238"/>
    </location>
</feature>
<dbReference type="Pfam" id="PF00619">
    <property type="entry name" value="CARD"/>
    <property type="match status" value="1"/>
</dbReference>
<evidence type="ECO:0000256" key="7">
    <source>
        <dbReference type="RuleBase" id="RU003971"/>
    </source>
</evidence>
<dbReference type="FunFam" id="1.10.533.10:FF:000114">
    <property type="entry name" value="Caspase Dronc"/>
    <property type="match status" value="1"/>
</dbReference>
<dbReference type="InterPro" id="IPR033139">
    <property type="entry name" value="Caspase_cys_AS"/>
</dbReference>
<dbReference type="CDD" id="cd00032">
    <property type="entry name" value="CASc"/>
    <property type="match status" value="1"/>
</dbReference>
<dbReference type="GO" id="GO:0006915">
    <property type="term" value="P:apoptotic process"/>
    <property type="evidence" value="ECO:0000318"/>
    <property type="project" value="GO_Central"/>
</dbReference>
<dbReference type="PANTHER" id="PTHR22576">
    <property type="entry name" value="MUCOSA ASSOCIATED LYMPHOID TISSUE LYMPHOMA TRANSLOCATION PROTEIN 1/PARACASPASE"/>
    <property type="match status" value="1"/>
</dbReference>
<dbReference type="InterPro" id="IPR001309">
    <property type="entry name" value="Pept_C14_p20"/>
</dbReference>
<feature type="domain" description="CARD" evidence="11">
    <location>
        <begin position="1"/>
        <end position="90"/>
    </location>
</feature>
<dbReference type="Gene3D" id="3.40.50.1460">
    <property type="match status" value="1"/>
</dbReference>
<feature type="region of interest" description="Disordered" evidence="8">
    <location>
        <begin position="294"/>
        <end position="318"/>
    </location>
</feature>
<sequence>MEQADRKTIKRNMVILSRDMDFQSVPQGLLARDIFENHHIERFDSKPSKKEKNMALLMDIETRGPRAFTSLVESLIEANQEHLARLLGYSASGPSQGQMGQAQATTPHDNRPGPFGQPTKPVPPVWPPRDSNGDYSSTQMDALGSYPQTMVDNDLVYRMKSRPRGIALIINNKNFKTMKKRAGTDVDCRNLENVFKQLGFNVVVHKDLKGRDIQQMIEQLRKHNHTQFDCFIFAVLSHGIEGAVYGVDEYLVKIEDIVSQFGSDRCPTLNGKPKLFFLQACRGEKFDEGVEATDGQAVRESGDASDALASNQEKPHVDAQMDDDQLANLMIKMELESTDSFASSRSKVPSQSDMLLAYATVPGFVSWRNSERGSWFIQALTETILQYGKDEDLLSMITMVNGKVARAFESSSGRHKQMPAPVTMLTKKLFFCPGHYE</sequence>